<sequence length="39" mass="4728">MNRLANLQHIRKFNYTLSEDSSWKIPLYRMSGNKTITHY</sequence>
<proteinExistence type="predicted"/>
<name>M6V8W9_9LEPT</name>
<protein>
    <submittedName>
        <fullName evidence="1">Uncharacterized protein</fullName>
    </submittedName>
</protein>
<dbReference type="AlphaFoldDB" id="M6V8W9"/>
<dbReference type="EMBL" id="AKWD02000043">
    <property type="protein sequence ID" value="EMO53335.1"/>
    <property type="molecule type" value="Genomic_DNA"/>
</dbReference>
<reference evidence="1 2" key="1">
    <citation type="submission" date="2013-01" db="EMBL/GenBank/DDBJ databases">
        <authorList>
            <person name="Harkins D.M."/>
            <person name="Durkin A.S."/>
            <person name="Brinkac L.M."/>
            <person name="Haft D.H."/>
            <person name="Selengut J.D."/>
            <person name="Sanka R."/>
            <person name="DePew J."/>
            <person name="Purushe J."/>
            <person name="Matthias M.A."/>
            <person name="Vinetz J.M."/>
            <person name="Sutton G.G."/>
            <person name="Nierman W.C."/>
            <person name="Fouts D.E."/>
        </authorList>
    </citation>
    <scope>NUCLEOTIDE SEQUENCE [LARGE SCALE GENOMIC DNA]</scope>
    <source>
        <strain evidence="1 2">HAI1536</strain>
    </source>
</reference>
<evidence type="ECO:0000313" key="1">
    <source>
        <dbReference type="EMBL" id="EMO53335.1"/>
    </source>
</evidence>
<evidence type="ECO:0000313" key="2">
    <source>
        <dbReference type="Proteomes" id="UP000012112"/>
    </source>
</evidence>
<gene>
    <name evidence="1" type="ORF">LEP1GSC172_1848</name>
</gene>
<organism evidence="1 2">
    <name type="scientific">Leptospira noguchii</name>
    <dbReference type="NCBI Taxonomy" id="28182"/>
    <lineage>
        <taxon>Bacteria</taxon>
        <taxon>Pseudomonadati</taxon>
        <taxon>Spirochaetota</taxon>
        <taxon>Spirochaetia</taxon>
        <taxon>Leptospirales</taxon>
        <taxon>Leptospiraceae</taxon>
        <taxon>Leptospira</taxon>
    </lineage>
</organism>
<accession>M6V8W9</accession>
<dbReference type="Proteomes" id="UP000012112">
    <property type="component" value="Unassembled WGS sequence"/>
</dbReference>
<comment type="caution">
    <text evidence="1">The sequence shown here is derived from an EMBL/GenBank/DDBJ whole genome shotgun (WGS) entry which is preliminary data.</text>
</comment>